<keyword evidence="4" id="KW-1185">Reference proteome</keyword>
<dbReference type="InterPro" id="IPR036188">
    <property type="entry name" value="FAD/NAD-bd_sf"/>
</dbReference>
<dbReference type="InterPro" id="IPR052189">
    <property type="entry name" value="L-asp_N-monooxygenase_NS-form"/>
</dbReference>
<dbReference type="InterPro" id="IPR038732">
    <property type="entry name" value="HpyO/CreE_NAD-binding"/>
</dbReference>
<gene>
    <name evidence="3" type="ORF">GCM10025780_15460</name>
</gene>
<sequence length="655" mass="70684">MSDQARVPDPRVPGPPVPDETHVPTVVVLGGGPRGVGWLERFVANRLEFGDAPVHIDIVDPFPVGPGRLWRYDQSPLLKLNSLAEDVTMFTDESSTAEGPVDAGPSLAEWARDARAGLIPDATAADLDPDLAAELHDLGPKSFPTRRLQSLYLDWFHRRTLGRLPAGTTVTAHLDRAASVDDLPDGRQEVRLASGETLVADVVVYTLGHSASDAPPEHQALVSFADRHGLAYLPPSFTADTDLSAFEPGEPVLVRGFGLAAVDLLVLLGEGRGGRFERDGGRVRYRPSGREPRILIGSRRGVPYHSKITSTLVGERPEPRYFTPAIAQEIAGAHPRLDFLEHVFPAVAKELLHGYYAELFTGHPERVAVSWESFRDRFDAVDPFGDDLRRLAAETVLDPADRLDLEAFDRPLTALRGLTRAEVQDVLREYIRDDLARRTLPEHSATLGLFQSLLGAFGAVLSILDSPNWTALSRERDLGGGWLSYFSYIASGPPGPRLEEILALSEAGVVTFLGAGLTIEASEDARAFVARTTTSDEVVTTRALVDAWLPSERVGTSENPALRSLVESGAALEQVVADASHTSNTGKLPVDPASLGVVLADGSVHPRRFALGPYTTSPFVGAFSRPRTNALSFRQNDAVARAVLARLASVVPASA</sequence>
<organism evidence="3 4">
    <name type="scientific">Frondihabitans cladoniiphilus</name>
    <dbReference type="NCBI Taxonomy" id="715785"/>
    <lineage>
        <taxon>Bacteria</taxon>
        <taxon>Bacillati</taxon>
        <taxon>Actinomycetota</taxon>
        <taxon>Actinomycetes</taxon>
        <taxon>Micrococcales</taxon>
        <taxon>Microbacteriaceae</taxon>
        <taxon>Frondihabitans</taxon>
    </lineage>
</organism>
<protein>
    <submittedName>
        <fullName evidence="3">FAD/NAD(P)-binding protein</fullName>
    </submittedName>
</protein>
<dbReference type="Proteomes" id="UP001501295">
    <property type="component" value="Unassembled WGS sequence"/>
</dbReference>
<dbReference type="SUPFAM" id="SSF51905">
    <property type="entry name" value="FAD/NAD(P)-binding domain"/>
    <property type="match status" value="1"/>
</dbReference>
<feature type="region of interest" description="Disordered" evidence="1">
    <location>
        <begin position="1"/>
        <end position="22"/>
    </location>
</feature>
<dbReference type="Pfam" id="PF13454">
    <property type="entry name" value="NAD_binding_9"/>
    <property type="match status" value="1"/>
</dbReference>
<evidence type="ECO:0000259" key="2">
    <source>
        <dbReference type="Pfam" id="PF13454"/>
    </source>
</evidence>
<evidence type="ECO:0000313" key="3">
    <source>
        <dbReference type="EMBL" id="GAA4672262.1"/>
    </source>
</evidence>
<comment type="caution">
    <text evidence="3">The sequence shown here is derived from an EMBL/GenBank/DDBJ whole genome shotgun (WGS) entry which is preliminary data.</text>
</comment>
<dbReference type="EMBL" id="BAABLM010000002">
    <property type="protein sequence ID" value="GAA4672262.1"/>
    <property type="molecule type" value="Genomic_DNA"/>
</dbReference>
<evidence type="ECO:0000313" key="4">
    <source>
        <dbReference type="Proteomes" id="UP001501295"/>
    </source>
</evidence>
<name>A0ABP8VVP8_9MICO</name>
<dbReference type="PANTHER" id="PTHR40254:SF1">
    <property type="entry name" value="BLR0577 PROTEIN"/>
    <property type="match status" value="1"/>
</dbReference>
<dbReference type="PANTHER" id="PTHR40254">
    <property type="entry name" value="BLR0577 PROTEIN"/>
    <property type="match status" value="1"/>
</dbReference>
<feature type="domain" description="FAD-dependent urate hydroxylase HpyO/Asp monooxygenase CreE-like FAD/NAD(P)-binding" evidence="2">
    <location>
        <begin position="27"/>
        <end position="209"/>
    </location>
</feature>
<reference evidence="4" key="1">
    <citation type="journal article" date="2019" name="Int. J. Syst. Evol. Microbiol.">
        <title>The Global Catalogue of Microorganisms (GCM) 10K type strain sequencing project: providing services to taxonomists for standard genome sequencing and annotation.</title>
        <authorList>
            <consortium name="The Broad Institute Genomics Platform"/>
            <consortium name="The Broad Institute Genome Sequencing Center for Infectious Disease"/>
            <person name="Wu L."/>
            <person name="Ma J."/>
        </authorList>
    </citation>
    <scope>NUCLEOTIDE SEQUENCE [LARGE SCALE GENOMIC DNA]</scope>
    <source>
        <strain evidence="4">JCM 18956</strain>
    </source>
</reference>
<evidence type="ECO:0000256" key="1">
    <source>
        <dbReference type="SAM" id="MobiDB-lite"/>
    </source>
</evidence>
<proteinExistence type="predicted"/>
<accession>A0ABP8VVP8</accession>